<accession>A0ABV8MKJ4</accession>
<keyword evidence="3" id="KW-1185">Reference proteome</keyword>
<dbReference type="RefSeq" id="WP_378161416.1">
    <property type="nucleotide sequence ID" value="NZ_JBHSBU010000001.1"/>
</dbReference>
<feature type="signal peptide" evidence="1">
    <location>
        <begin position="1"/>
        <end position="20"/>
    </location>
</feature>
<sequence>MKSSLSLLLAMAPLLLNGCAAPGRPVPPMLHSAEMPYIEPTIGRQARVVFAPETKYRSIIHTYQDAETCTGPSLIKHPHEFSVEKAVPANNKFVFTLKQEGEFRQYCRKTLEFVPEANQRYLVESQIQARERQCAVEVFKVIQGEPERLERVKTEEREEHLNKFNAIGKRPSCKPA</sequence>
<gene>
    <name evidence="2" type="ORF">ACFOW7_04325</name>
</gene>
<dbReference type="Proteomes" id="UP001595791">
    <property type="component" value="Unassembled WGS sequence"/>
</dbReference>
<evidence type="ECO:0000256" key="1">
    <source>
        <dbReference type="SAM" id="SignalP"/>
    </source>
</evidence>
<comment type="caution">
    <text evidence="2">The sequence shown here is derived from an EMBL/GenBank/DDBJ whole genome shotgun (WGS) entry which is preliminary data.</text>
</comment>
<name>A0ABV8MKJ4_9NEIS</name>
<organism evidence="2 3">
    <name type="scientific">Chitinimonas lacunae</name>
    <dbReference type="NCBI Taxonomy" id="1963018"/>
    <lineage>
        <taxon>Bacteria</taxon>
        <taxon>Pseudomonadati</taxon>
        <taxon>Pseudomonadota</taxon>
        <taxon>Betaproteobacteria</taxon>
        <taxon>Neisseriales</taxon>
        <taxon>Chitinibacteraceae</taxon>
        <taxon>Chitinimonas</taxon>
    </lineage>
</organism>
<feature type="chain" id="PRO_5045888293" description="Lipoprotein" evidence="1">
    <location>
        <begin position="21"/>
        <end position="176"/>
    </location>
</feature>
<evidence type="ECO:0008006" key="4">
    <source>
        <dbReference type="Google" id="ProtNLM"/>
    </source>
</evidence>
<evidence type="ECO:0000313" key="3">
    <source>
        <dbReference type="Proteomes" id="UP001595791"/>
    </source>
</evidence>
<evidence type="ECO:0000313" key="2">
    <source>
        <dbReference type="EMBL" id="MFC4158584.1"/>
    </source>
</evidence>
<proteinExistence type="predicted"/>
<dbReference type="EMBL" id="JBHSBU010000001">
    <property type="protein sequence ID" value="MFC4158584.1"/>
    <property type="molecule type" value="Genomic_DNA"/>
</dbReference>
<reference evidence="3" key="1">
    <citation type="journal article" date="2019" name="Int. J. Syst. Evol. Microbiol.">
        <title>The Global Catalogue of Microorganisms (GCM) 10K type strain sequencing project: providing services to taxonomists for standard genome sequencing and annotation.</title>
        <authorList>
            <consortium name="The Broad Institute Genomics Platform"/>
            <consortium name="The Broad Institute Genome Sequencing Center for Infectious Disease"/>
            <person name="Wu L."/>
            <person name="Ma J."/>
        </authorList>
    </citation>
    <scope>NUCLEOTIDE SEQUENCE [LARGE SCALE GENOMIC DNA]</scope>
    <source>
        <strain evidence="3">LMG 29894</strain>
    </source>
</reference>
<protein>
    <recommendedName>
        <fullName evidence="4">Lipoprotein</fullName>
    </recommendedName>
</protein>
<keyword evidence="1" id="KW-0732">Signal</keyword>